<evidence type="ECO:0000256" key="12">
    <source>
        <dbReference type="SAM" id="MobiDB-lite"/>
    </source>
</evidence>
<dbReference type="InterPro" id="IPR035983">
    <property type="entry name" value="Hect_E3_ubiquitin_ligase"/>
</dbReference>
<evidence type="ECO:0000256" key="1">
    <source>
        <dbReference type="ARBA" id="ARBA00000885"/>
    </source>
</evidence>
<feature type="compositionally biased region" description="Polar residues" evidence="12">
    <location>
        <begin position="3223"/>
        <end position="3253"/>
    </location>
</feature>
<comment type="pathway">
    <text evidence="3">Protein modification; protein ubiquitination.</text>
</comment>
<keyword evidence="8" id="KW-0509">mRNA transport</keyword>
<dbReference type="Pfam" id="PF14377">
    <property type="entry name" value="UBM"/>
    <property type="match status" value="3"/>
</dbReference>
<dbReference type="SMART" id="SM00119">
    <property type="entry name" value="HECTc"/>
    <property type="match status" value="1"/>
</dbReference>
<evidence type="ECO:0000256" key="10">
    <source>
        <dbReference type="ARBA" id="ARBA00034494"/>
    </source>
</evidence>
<feature type="region of interest" description="Disordered" evidence="12">
    <location>
        <begin position="892"/>
        <end position="911"/>
    </location>
</feature>
<dbReference type="InterPro" id="IPR000569">
    <property type="entry name" value="HECT_dom"/>
</dbReference>
<dbReference type="GO" id="GO:0006511">
    <property type="term" value="P:ubiquitin-dependent protein catabolic process"/>
    <property type="evidence" value="ECO:0007669"/>
    <property type="project" value="TreeGrafter"/>
</dbReference>
<evidence type="ECO:0000259" key="13">
    <source>
        <dbReference type="PROSITE" id="PS50237"/>
    </source>
</evidence>
<dbReference type="PROSITE" id="PS50237">
    <property type="entry name" value="HECT"/>
    <property type="match status" value="1"/>
</dbReference>
<feature type="compositionally biased region" description="Low complexity" evidence="12">
    <location>
        <begin position="2770"/>
        <end position="2785"/>
    </location>
</feature>
<dbReference type="InterPro" id="IPR010314">
    <property type="entry name" value="E3_Ub_ligase_DUF913"/>
</dbReference>
<feature type="compositionally biased region" description="Basic and acidic residues" evidence="12">
    <location>
        <begin position="3267"/>
        <end position="3278"/>
    </location>
</feature>
<feature type="compositionally biased region" description="Basic and acidic residues" evidence="12">
    <location>
        <begin position="2901"/>
        <end position="2914"/>
    </location>
</feature>
<evidence type="ECO:0000313" key="15">
    <source>
        <dbReference type="Proteomes" id="UP000799776"/>
    </source>
</evidence>
<dbReference type="SUPFAM" id="SSF56204">
    <property type="entry name" value="Hect, E3 ligase catalytic domain"/>
    <property type="match status" value="1"/>
</dbReference>
<evidence type="ECO:0000256" key="3">
    <source>
        <dbReference type="ARBA" id="ARBA00004906"/>
    </source>
</evidence>
<feature type="region of interest" description="Disordered" evidence="12">
    <location>
        <begin position="2545"/>
        <end position="2589"/>
    </location>
</feature>
<feature type="compositionally biased region" description="Acidic residues" evidence="12">
    <location>
        <begin position="2316"/>
        <end position="2364"/>
    </location>
</feature>
<feature type="region of interest" description="Disordered" evidence="12">
    <location>
        <begin position="2271"/>
        <end position="2450"/>
    </location>
</feature>
<evidence type="ECO:0000256" key="6">
    <source>
        <dbReference type="ARBA" id="ARBA00022679"/>
    </source>
</evidence>
<feature type="region of interest" description="Disordered" evidence="12">
    <location>
        <begin position="273"/>
        <end position="352"/>
    </location>
</feature>
<feature type="region of interest" description="Disordered" evidence="12">
    <location>
        <begin position="218"/>
        <end position="238"/>
    </location>
</feature>
<feature type="active site" description="Glycyl thioester intermediate" evidence="11">
    <location>
        <position position="3887"/>
    </location>
</feature>
<comment type="similarity">
    <text evidence="10">Belongs to the UPL family. TOM1/PTR1 subfamily.</text>
</comment>
<evidence type="ECO:0000313" key="14">
    <source>
        <dbReference type="EMBL" id="KAF2090348.1"/>
    </source>
</evidence>
<dbReference type="GO" id="GO:0000209">
    <property type="term" value="P:protein polyubiquitination"/>
    <property type="evidence" value="ECO:0007669"/>
    <property type="project" value="TreeGrafter"/>
</dbReference>
<dbReference type="Proteomes" id="UP000799776">
    <property type="component" value="Unassembled WGS sequence"/>
</dbReference>
<comment type="caution">
    <text evidence="14">The sequence shown here is derived from an EMBL/GenBank/DDBJ whole genome shotgun (WGS) entry which is preliminary data.</text>
</comment>
<dbReference type="GO" id="GO:0061630">
    <property type="term" value="F:ubiquitin protein ligase activity"/>
    <property type="evidence" value="ECO:0007669"/>
    <property type="project" value="UniProtKB-EC"/>
</dbReference>
<dbReference type="Gene3D" id="3.30.2410.10">
    <property type="entry name" value="Hect, E3 ligase catalytic domain"/>
    <property type="match status" value="1"/>
</dbReference>
<name>A0A9P4HYQ0_9PEZI</name>
<feature type="region of interest" description="Disordered" evidence="12">
    <location>
        <begin position="3211"/>
        <end position="3284"/>
    </location>
</feature>
<keyword evidence="6" id="KW-0808">Transferase</keyword>
<evidence type="ECO:0000256" key="4">
    <source>
        <dbReference type="ARBA" id="ARBA00012485"/>
    </source>
</evidence>
<evidence type="ECO:0000256" key="11">
    <source>
        <dbReference type="PROSITE-ProRule" id="PRU00104"/>
    </source>
</evidence>
<feature type="region of interest" description="Disordered" evidence="12">
    <location>
        <begin position="1913"/>
        <end position="1960"/>
    </location>
</feature>
<dbReference type="GO" id="GO:0051028">
    <property type="term" value="P:mRNA transport"/>
    <property type="evidence" value="ECO:0007669"/>
    <property type="project" value="UniProtKB-KW"/>
</dbReference>
<dbReference type="GO" id="GO:0005634">
    <property type="term" value="C:nucleus"/>
    <property type="evidence" value="ECO:0007669"/>
    <property type="project" value="UniProtKB-SubCell"/>
</dbReference>
<accession>A0A9P4HYQ0</accession>
<dbReference type="InterPro" id="IPR050409">
    <property type="entry name" value="E3_ubiq-protein_ligase"/>
</dbReference>
<dbReference type="EMBL" id="ML978713">
    <property type="protein sequence ID" value="KAF2090348.1"/>
    <property type="molecule type" value="Genomic_DNA"/>
</dbReference>
<feature type="compositionally biased region" description="Basic and acidic residues" evidence="12">
    <location>
        <begin position="225"/>
        <end position="238"/>
    </location>
</feature>
<evidence type="ECO:0000256" key="2">
    <source>
        <dbReference type="ARBA" id="ARBA00004123"/>
    </source>
</evidence>
<feature type="region of interest" description="Disordered" evidence="12">
    <location>
        <begin position="2738"/>
        <end position="2820"/>
    </location>
</feature>
<gene>
    <name evidence="14" type="ORF">K490DRAFT_35275</name>
</gene>
<sequence length="3920" mass="436467">MGRIKKVANSKHDTTLSPAISAFINTTQIVPLHKIPALLDTFPRRWPFPRGDLYHWIPVLNRFDRIIELFSEEYGLSSGPQTQPIGRRLLLKGDAEDGTAVAGSAASAQELDEAGYPEDGDRELIERILSFTRLLLENCGNRSLYASSDQLGKLLNTTSTSLLKTTLRLTLRLAQRYHTSRSRVGGSSAMYATLLANHYNINIDHVQKIAAPFPRGLTSTAGSGKGKDKLPSRSDLDEVLQKTDAADLVGKIKVEELPAPIREEFGSVHLTYYDTAPPEKEDPKLISSDVPTGPAAPTTPTPIRRTSNLGPNQTPRLNRVSSSDGSPQNAPSSATRQNDISRSAGPKYVELSHKQIASRPAYDLVRENMSEIPEDSRYDLLHRVRVAQALSSDRKVREDIVAVRLLAIANLAYVQSDTTFYQKFGQQDAEEPRRLQLMYQLSELIHPPGNNELGASKELQTIALCTLEALTKQKSKFNDFRPALSLNVNHGVLFYVARKAVAEIAVDDGPGDSFEDDEWREALFTLLTSIPASQNSRLGDDMVAAGLFDIFVEVLTLRTSRAERHYPRVLGFLDTFAFNLREGFSSFVNAKGLDAIADLAGHEVETSFESATKGEGMPAEYKTQHTEYSISFYQQQTLRWLFKFIGHMMTHGGGGIDRLLRNLMDCPQLLGGLRKVLANASIYGSTVWSSAVNILASFIHHEPTSYAIIAEAGLSKTFLEAVTQKTIPDPNTAASTEVTKVLASATPAASGEVIQDDLSKKQLAGGILPVAEAISSVPPAFGAICLTEAGMNLFKASTALESFFEVFLSPAHVKAMEADGDTAQTLGTHFDELVRHHPTLKPAILTSVKNMVARVGKLCFLRAQQQGVGAKLWTEEDGRLFVAGGRKALMGEEGPLHQQSRETEGSGPATSDIEMADADAATGVESDKVSIDDIVEHEDAKDGPITTHFINAVCKFLSTLFVNDAVCSAFIEEGGLEFVLDFTTLPCLPYNFHEYILADVSQVIRQLIEQRPHLTLPSLVNRLQTAVDFLEPMMNHEQRGAFFSVFTDTSRNSTAATKPWEKDALANGTKYAKALLTVNTLSNALHAGIQGGFYSPRHSHCNVFNHANLADMYAHVVDSLSKLHRSCIWEEILLQEALPADWEKATAVKSGSSGTEEADNILRIRRPSRPDPDSSEPSSEGAGGENRTPAPTDAGLDRTSAQFRNTKTLRYLLSQVQIAITPFLQALGKCLLYRRTQDPYQRQNAYIVAEQIAKFAVEQLTYKVPRDSESSKNRYAYWILTLTTVSQLMVDSVSDRSNVPQLLTLVMSSFHKQNGMSHLSDLLERFFDEAKGIIATYDNQDLPDDVQHLMNYALGGIKIVLNFYSKLVNSKSVTEAAQTNVMNTRDRNRPKPESWLPGQFLVELRYGVIRPVEKIWNSDLMDKADTSIVKTLIDILRTVLEGEGENEAFTRVQQKPQKAPFTHKPWRSRHPEHVDRLKEAEFDPKIEDDLASEALFRCYDQLQPAREYCQTYRSNPRFARNPIPPYELEGATSEEAQASGDVQQSLEVTEEPGSQSIVMHDVAATDSTKAFRPYALTAASMSQISNLDSIVVEDLEEERSKIRSNLIDRSLEVLNVHDDVTFELSDLISAAVAKDDSGMRSDVGETLVNAIVSLQSEEDFRPVGKKIASYAHLLALTIQDRSFYEATLPQLKDFFGSLLGFIKIYPDQRAEDSSPWIGHILLIIERLLADDAKPHQVEWTPPKDEDTEEESGSILEMPEPVVSIEEKGNLFDAIIEVLPRIGKDETLALSVARVLVILTRNRQFAARIGERRNLQRLFVMVKQLSGVTNEKLQSAFMLILRHIVEDEDTIRQTMRTEIQAMFENRDARARNQVDTSAYARQMWYLALRAPEIFVEVTNEKLTLRMYDTTQRQQVLALKKPEKKAEDSEEPRGESVKPSTEGDANGDQEKSKPAEMKAPVVENPDGVIHYLLCELLTYKDVEDKEQPSNSPEQPKEATPADVEMTNAQDSPTPTPGPVSAGPPDTSNADQKKNDKPVFKADQNPIFIYRCFILQCLTELLLCYNRTKVEFINFSRKADPHAITPSKPRSGVLNYVLNALIPVGTLVHAEDIAFRKRCATSNWAISVVVALCQKTGERGFVKTRDLKDEDEPDLHFVRKFVLEHALKAFKDANASTELPDVKYSRLLNLSDLFHRMLAGKATTGANNSNGDMLVASQKQLARIMYEKNFISALTTSIADIDLNFPNAKRAVKYILRPIKLLTQTAIELSVNSDISTSPGATDEDEISTATSVSDVDEFREETPDLFRNSTLAMFDPGRDEESESEESGEEDEEDMYGDEYGDEMEYEEEYDHDEGDVVSDEDEEIEGMGTIEGLPGDAGDDVEIVIEGEDDGMSGDDEDADSADMDEDDDDGEDDDDDIEIMDEVTGDDENGSMDEGDEEEWASEEDDEEVDYGHEDVMEDEHDAGDINNLFMDDEIEEDDEEEGDEEEDYDEDIAYEAGMEEDDDEGIWDWGVADPVRGHHHHHHHHHGPRGVLGVNPWSFVPTAGLGQYRSHRPGGPQRGTDDGTNPLLQRSGRGSGPGLDPARRPRGQAEWVHAMDGMRDGRMLPNGDSPVTFISNLLNIMSQGSATLNRDRIHVTVEGMFGNAPGLSAGYPGHYGRRVNEQPSRSSRDDPAQAVSFTPALTMTRWQEEAKLLFPQTYVENASRTLNAILKVLVPPAIKFQKEEQRRKEELRKKEIEEKEKRDRERAEQEEKERIERQEREAAEKAEAEAAAAAAVAENAAQGEDFAPSAAGSAEGQSMEGVETAETTAAGGNAEEGTAEPVQRVITNFRGNNIDITDLGIDLEYFEALPEDMREEVLMGQIQHQREEARTHGDEPTEISAEFLDALPSDIREELLAQEAAARRRQERQDQRRAAAASGDGGARAEDMDTASFLATLDQPLRQAILMDQDDAMIETLPDQFRAEARRLGGDRRLNHLPDNLPYISRLGQAAGGEQADEQAQKKSKPRPIVQMLDKAGVATLLRLMFITQNNSANQTLNGILKDVCQNRHNRAEVISILLSILQDGSADLVAVERSFAQLSLRAKQPAPQKTPQPMKRSLTGQVPSHADLSPQMVVQQCLGTLVYLVCNNPHICSFFLAEHETAVGFKSKATRKGKAKESKANKYPLNALLGLLDRRLIVESAPIMEQLASLLTSITDPLNVLLKKDKGKIEEKKEEPAQEEGSSTALAQVTVGSTETTDTAMEPAGNTTSQPEGDAVEGANAASASKDEAKTGEPKKAKGLVPPEVPDYNLRLVIQILAARECRSKTFKDTLSVINNLSAIPGAKEIFGQELIRQAQDLGQSILKDLDDLVALISKAESGTDVQGMALSKFSPASSDQTKLLRVLTALDYLFDPKRSETQNKPSSDDEGLPAEQKADILTTLYENATFGPLWNRLSECLTTIRLRTNMLSVATILLPLIEVLMVVCKNTTLKDAPLSKVYQKEFAMTSPPPESRMENLFFNFTGEHRKILNDLVRNNPKLMSGSFSVLVKNSKVLEFDNKRNYFNRRLHSRGSEMRHPHPTLQLQVRRDQVFLDSFKSLYFKNGDEMKYGKLSIRFHGEEGVDAGGVTREWFQVLSRQMFNPDYALFIPVASDRTTFHPNRMSSINPEHLFFFKFIGRIIGKALYEGRVLDCHFSRAVYKRILGKPVSIKDMETLDLDYYKSLLWMLENDITDIITETFAVETEAFGVIETIDLIEDGRNIPVTEENKHEYVRLMVEYKLTGSVKEQLDAFLQGFHDIVPAELISIFNEQELELLISGLPEIDVDDWKNNTEYHNYTGASPQIQWFWRAVRAFDKEERAKLLQFVTGTSKVPLNGFKELEGMNGFSRFNIHRDYGSKDRLPSSHTCFNQLDLPEYDSYEALRAQLYMAVTAGSSYFGFA</sequence>
<proteinExistence type="inferred from homology"/>
<feature type="region of interest" description="Disordered" evidence="12">
    <location>
        <begin position="1449"/>
        <end position="1473"/>
    </location>
</feature>
<evidence type="ECO:0000256" key="7">
    <source>
        <dbReference type="ARBA" id="ARBA00022786"/>
    </source>
</evidence>
<dbReference type="PANTHER" id="PTHR11254:SF67">
    <property type="entry name" value="E3 UBIQUITIN-PROTEIN LIGASE HUWE1"/>
    <property type="match status" value="1"/>
</dbReference>
<dbReference type="Pfam" id="PF00632">
    <property type="entry name" value="HECT"/>
    <property type="match status" value="1"/>
</dbReference>
<feature type="region of interest" description="Disordered" evidence="12">
    <location>
        <begin position="3084"/>
        <end position="3104"/>
    </location>
</feature>
<dbReference type="FunFam" id="3.30.2410.10:FF:000004">
    <property type="entry name" value="E3 ubiquitin-protein ligase HUWE1, variant"/>
    <property type="match status" value="1"/>
</dbReference>
<feature type="compositionally biased region" description="Polar residues" evidence="12">
    <location>
        <begin position="307"/>
        <end position="341"/>
    </location>
</feature>
<comment type="subcellular location">
    <subcellularLocation>
        <location evidence="2">Nucleus</location>
    </subcellularLocation>
</comment>
<feature type="compositionally biased region" description="Basic and acidic residues" evidence="12">
    <location>
        <begin position="2738"/>
        <end position="2769"/>
    </location>
</feature>
<evidence type="ECO:0000256" key="9">
    <source>
        <dbReference type="ARBA" id="ARBA00023242"/>
    </source>
</evidence>
<feature type="compositionally biased region" description="Low complexity" evidence="12">
    <location>
        <begin position="291"/>
        <end position="306"/>
    </location>
</feature>
<dbReference type="InterPro" id="IPR010309">
    <property type="entry name" value="E3_Ub_ligase_DUF908"/>
</dbReference>
<feature type="compositionally biased region" description="Low complexity" evidence="12">
    <location>
        <begin position="3084"/>
        <end position="3095"/>
    </location>
</feature>
<dbReference type="GO" id="GO:0005737">
    <property type="term" value="C:cytoplasm"/>
    <property type="evidence" value="ECO:0007669"/>
    <property type="project" value="TreeGrafter"/>
</dbReference>
<dbReference type="CDD" id="cd00078">
    <property type="entry name" value="HECTc"/>
    <property type="match status" value="1"/>
</dbReference>
<keyword evidence="9" id="KW-0539">Nucleus</keyword>
<keyword evidence="5" id="KW-0813">Transport</keyword>
<dbReference type="Pfam" id="PF06012">
    <property type="entry name" value="DUF908"/>
    <property type="match status" value="1"/>
</dbReference>
<keyword evidence="15" id="KW-1185">Reference proteome</keyword>
<dbReference type="FunFam" id="3.90.1750.10:FF:000003">
    <property type="entry name" value="E3 ubiquitin-protein ligase UPL1"/>
    <property type="match status" value="1"/>
</dbReference>
<dbReference type="EC" id="2.3.2.26" evidence="4"/>
<feature type="region of interest" description="Disordered" evidence="12">
    <location>
        <begin position="2901"/>
        <end position="2927"/>
    </location>
</feature>
<dbReference type="Gene3D" id="3.30.2160.10">
    <property type="entry name" value="Hect, E3 ligase catalytic domain"/>
    <property type="match status" value="1"/>
</dbReference>
<dbReference type="Pfam" id="PF06025">
    <property type="entry name" value="DUF913"/>
    <property type="match status" value="1"/>
</dbReference>
<comment type="catalytic activity">
    <reaction evidence="1">
        <text>S-ubiquitinyl-[E2 ubiquitin-conjugating enzyme]-L-cysteine + [acceptor protein]-L-lysine = [E2 ubiquitin-conjugating enzyme]-L-cysteine + N(6)-ubiquitinyl-[acceptor protein]-L-lysine.</text>
        <dbReference type="EC" id="2.3.2.26"/>
    </reaction>
</comment>
<dbReference type="PANTHER" id="PTHR11254">
    <property type="entry name" value="HECT DOMAIN UBIQUITIN-PROTEIN LIGASE"/>
    <property type="match status" value="1"/>
</dbReference>
<feature type="domain" description="HECT" evidence="13">
    <location>
        <begin position="3584"/>
        <end position="3920"/>
    </location>
</feature>
<evidence type="ECO:0000256" key="5">
    <source>
        <dbReference type="ARBA" id="ARBA00022448"/>
    </source>
</evidence>
<feature type="compositionally biased region" description="Basic and acidic residues" evidence="12">
    <location>
        <begin position="1918"/>
        <end position="1934"/>
    </location>
</feature>
<feature type="region of interest" description="Disordered" evidence="12">
    <location>
        <begin position="1981"/>
        <end position="2035"/>
    </location>
</feature>
<dbReference type="FunFam" id="3.30.2160.10:FF:000001">
    <property type="entry name" value="E3 ubiquitin-protein ligase NEDD4-like"/>
    <property type="match status" value="1"/>
</dbReference>
<feature type="region of interest" description="Disordered" evidence="12">
    <location>
        <begin position="1146"/>
        <end position="1198"/>
    </location>
</feature>
<feature type="compositionally biased region" description="Acidic residues" evidence="12">
    <location>
        <begin position="2376"/>
        <end position="2449"/>
    </location>
</feature>
<dbReference type="OrthoDB" id="8068875at2759"/>
<keyword evidence="7 11" id="KW-0833">Ubl conjugation pathway</keyword>
<reference evidence="14" key="1">
    <citation type="journal article" date="2020" name="Stud. Mycol.">
        <title>101 Dothideomycetes genomes: a test case for predicting lifestyles and emergence of pathogens.</title>
        <authorList>
            <person name="Haridas S."/>
            <person name="Albert R."/>
            <person name="Binder M."/>
            <person name="Bloem J."/>
            <person name="Labutti K."/>
            <person name="Salamov A."/>
            <person name="Andreopoulos B."/>
            <person name="Baker S."/>
            <person name="Barry K."/>
            <person name="Bills G."/>
            <person name="Bluhm B."/>
            <person name="Cannon C."/>
            <person name="Castanera R."/>
            <person name="Culley D."/>
            <person name="Daum C."/>
            <person name="Ezra D."/>
            <person name="Gonzalez J."/>
            <person name="Henrissat B."/>
            <person name="Kuo A."/>
            <person name="Liang C."/>
            <person name="Lipzen A."/>
            <person name="Lutzoni F."/>
            <person name="Magnuson J."/>
            <person name="Mondo S."/>
            <person name="Nolan M."/>
            <person name="Ohm R."/>
            <person name="Pangilinan J."/>
            <person name="Park H.-J."/>
            <person name="Ramirez L."/>
            <person name="Alfaro M."/>
            <person name="Sun H."/>
            <person name="Tritt A."/>
            <person name="Yoshinaga Y."/>
            <person name="Zwiers L.-H."/>
            <person name="Turgeon B."/>
            <person name="Goodwin S."/>
            <person name="Spatafora J."/>
            <person name="Crous P."/>
            <person name="Grigoriev I."/>
        </authorList>
    </citation>
    <scope>NUCLEOTIDE SEQUENCE</scope>
    <source>
        <strain evidence="14">CBS 121410</strain>
    </source>
</reference>
<feature type="compositionally biased region" description="Low complexity" evidence="12">
    <location>
        <begin position="2801"/>
        <end position="2820"/>
    </location>
</feature>
<dbReference type="InterPro" id="IPR025527">
    <property type="entry name" value="HUWE1/Rev1_UBM"/>
</dbReference>
<dbReference type="Gene3D" id="3.90.1750.10">
    <property type="entry name" value="Hect, E3 ligase catalytic domains"/>
    <property type="match status" value="1"/>
</dbReference>
<evidence type="ECO:0000256" key="8">
    <source>
        <dbReference type="ARBA" id="ARBA00022816"/>
    </source>
</evidence>
<organism evidence="14 15">
    <name type="scientific">Saccharata proteae CBS 121410</name>
    <dbReference type="NCBI Taxonomy" id="1314787"/>
    <lineage>
        <taxon>Eukaryota</taxon>
        <taxon>Fungi</taxon>
        <taxon>Dikarya</taxon>
        <taxon>Ascomycota</taxon>
        <taxon>Pezizomycotina</taxon>
        <taxon>Dothideomycetes</taxon>
        <taxon>Dothideomycetes incertae sedis</taxon>
        <taxon>Botryosphaeriales</taxon>
        <taxon>Saccharataceae</taxon>
        <taxon>Saccharata</taxon>
    </lineage>
</organism>
<protein>
    <recommendedName>
        <fullName evidence="4">HECT-type E3 ubiquitin transferase</fullName>
        <ecNumber evidence="4">2.3.2.26</ecNumber>
    </recommendedName>
</protein>